<dbReference type="PANTHER" id="PTHR10443">
    <property type="entry name" value="MICROSOMAL DIPEPTIDASE"/>
    <property type="match status" value="1"/>
</dbReference>
<dbReference type="AlphaFoldDB" id="A0A3N6MJ79"/>
<dbReference type="PROSITE" id="PS51365">
    <property type="entry name" value="RENAL_DIPEPTIDASE_2"/>
    <property type="match status" value="1"/>
</dbReference>
<organism evidence="1 2">
    <name type="scientific">Natrarchaeobius chitinivorans</name>
    <dbReference type="NCBI Taxonomy" id="1679083"/>
    <lineage>
        <taxon>Archaea</taxon>
        <taxon>Methanobacteriati</taxon>
        <taxon>Methanobacteriota</taxon>
        <taxon>Stenosarchaea group</taxon>
        <taxon>Halobacteria</taxon>
        <taxon>Halobacteriales</taxon>
        <taxon>Natrialbaceae</taxon>
        <taxon>Natrarchaeobius</taxon>
    </lineage>
</organism>
<dbReference type="InterPro" id="IPR008257">
    <property type="entry name" value="Pept_M19"/>
</dbReference>
<gene>
    <name evidence="1" type="ORF">EA473_12475</name>
</gene>
<sequence length="376" mass="41630">MAGSSPTFDYVPTGVPPQTTSEIEAAIETATSGRIGDAVAWDAMLDAQISHLRTDDAYRDEVRSIYERSTVDLLSPTVWSTDPRLSFVEGVYRDLARWEARFSALEWMEKVTAPAGARSVSDAGDVGMILNVQDLGSFTDGQLDRVDALFDAGIRIFQLTYNTQNSIGAGCTDDSGSALSTHGHAVVDRLNDYGGIVDLSHCNRETTIDAIDVSEDPVAFTHVHCAALDSSPRAKTDVELEHLAAADGYVGILAYPTLYDEPTLDAVFEHFEHAKSIVGPDRIGIATDWWSTTPDVPWPVRSAIAAFYRETANMRQKTPDYEPLTPDRFDEGFEEFRSYEEWPVIRESFADRGYDEATIDRFLGGNFLEFWERVVG</sequence>
<accession>A0A3N6MJ79</accession>
<dbReference type="Proteomes" id="UP000282323">
    <property type="component" value="Unassembled WGS sequence"/>
</dbReference>
<dbReference type="PANTHER" id="PTHR10443:SF12">
    <property type="entry name" value="DIPEPTIDASE"/>
    <property type="match status" value="1"/>
</dbReference>
<keyword evidence="2" id="KW-1185">Reference proteome</keyword>
<dbReference type="GO" id="GO:0070573">
    <property type="term" value="F:metallodipeptidase activity"/>
    <property type="evidence" value="ECO:0007669"/>
    <property type="project" value="InterPro"/>
</dbReference>
<dbReference type="EMBL" id="REGA01000010">
    <property type="protein sequence ID" value="RQG94186.1"/>
    <property type="molecule type" value="Genomic_DNA"/>
</dbReference>
<dbReference type="RefSeq" id="WP_124195943.1">
    <property type="nucleotide sequence ID" value="NZ_REGA01000010.1"/>
</dbReference>
<dbReference type="Gene3D" id="3.20.20.140">
    <property type="entry name" value="Metal-dependent hydrolases"/>
    <property type="match status" value="1"/>
</dbReference>
<comment type="caution">
    <text evidence="1">The sequence shown here is derived from an EMBL/GenBank/DDBJ whole genome shotgun (WGS) entry which is preliminary data.</text>
</comment>
<evidence type="ECO:0000313" key="2">
    <source>
        <dbReference type="Proteomes" id="UP000282323"/>
    </source>
</evidence>
<dbReference type="SUPFAM" id="SSF51556">
    <property type="entry name" value="Metallo-dependent hydrolases"/>
    <property type="match status" value="1"/>
</dbReference>
<reference evidence="1 2" key="1">
    <citation type="submission" date="2018-10" db="EMBL/GenBank/DDBJ databases">
        <title>Natrarchaeobius chitinivorans gen. nov., sp. nov., and Natrarchaeobius haloalkaliphilus sp. nov., alkaliphilic, chitin-utilizing haloarchaea from hypersaline alkaline lakes.</title>
        <authorList>
            <person name="Sorokin D.Y."/>
            <person name="Elcheninov A.G."/>
            <person name="Kostrikina N.A."/>
            <person name="Bale N.J."/>
            <person name="Sinninghe Damste J.S."/>
            <person name="Khijniak T.V."/>
            <person name="Kublanov I.V."/>
            <person name="Toshchakov S.V."/>
        </authorList>
    </citation>
    <scope>NUCLEOTIDE SEQUENCE [LARGE SCALE GENOMIC DNA]</scope>
    <source>
        <strain evidence="1 2">AArcht4T</strain>
    </source>
</reference>
<dbReference type="GO" id="GO:0006508">
    <property type="term" value="P:proteolysis"/>
    <property type="evidence" value="ECO:0007669"/>
    <property type="project" value="InterPro"/>
</dbReference>
<name>A0A3N6MJ79_NATCH</name>
<evidence type="ECO:0000313" key="1">
    <source>
        <dbReference type="EMBL" id="RQG94186.1"/>
    </source>
</evidence>
<dbReference type="Pfam" id="PF01244">
    <property type="entry name" value="Peptidase_M19"/>
    <property type="match status" value="1"/>
</dbReference>
<dbReference type="OrthoDB" id="26221at2157"/>
<dbReference type="InterPro" id="IPR032466">
    <property type="entry name" value="Metal_Hydrolase"/>
</dbReference>
<protein>
    <submittedName>
        <fullName evidence="1">Peptidase M19</fullName>
    </submittedName>
</protein>
<proteinExistence type="predicted"/>